<evidence type="ECO:0000256" key="2">
    <source>
        <dbReference type="ARBA" id="ARBA00022448"/>
    </source>
</evidence>
<comment type="caution">
    <text evidence="4">The sequence shown here is derived from an EMBL/GenBank/DDBJ whole genome shotgun (WGS) entry which is preliminary data.</text>
</comment>
<organism evidence="4 5">
    <name type="scientific">Pseudoxanthomonas dokdonensis</name>
    <dbReference type="NCBI Taxonomy" id="344882"/>
    <lineage>
        <taxon>Bacteria</taxon>
        <taxon>Pseudomonadati</taxon>
        <taxon>Pseudomonadota</taxon>
        <taxon>Gammaproteobacteria</taxon>
        <taxon>Lysobacterales</taxon>
        <taxon>Lysobacteraceae</taxon>
        <taxon>Pseudoxanthomonas</taxon>
    </lineage>
</organism>
<proteinExistence type="inferred from homology"/>
<dbReference type="STRING" id="344882.ABB29_06400"/>
<comment type="similarity">
    <text evidence="1">Belongs to the outer membrane porin (Opr) (TC 1.B.25) family.</text>
</comment>
<protein>
    <recommendedName>
        <fullName evidence="6">Porin</fullName>
    </recommendedName>
</protein>
<evidence type="ECO:0000256" key="1">
    <source>
        <dbReference type="ARBA" id="ARBA00009075"/>
    </source>
</evidence>
<dbReference type="PATRIC" id="fig|344882.3.peg.2616"/>
<dbReference type="Pfam" id="PF03573">
    <property type="entry name" value="OprD"/>
    <property type="match status" value="1"/>
</dbReference>
<dbReference type="InterPro" id="IPR023614">
    <property type="entry name" value="Porin_dom_sf"/>
</dbReference>
<dbReference type="SUPFAM" id="SSF56935">
    <property type="entry name" value="Porins"/>
    <property type="match status" value="1"/>
</dbReference>
<keyword evidence="2" id="KW-0813">Transport</keyword>
<sequence>MAVVCALAAPVALAGEGLAGDASASLQARNFYLNRAFDRVPPGAQQKRDEWAQGFMLRLHSGYTGGPIGFAIEGYGATAIKLDSTPAHAGSGLLDSHYGERAPAVAAEGYLTAKARSGKTTLAVGGMELQTPVLGSVDIFLLPQWFEGSLLRAQGVGKFDFEAGVIHRINQSGASDSDDLSITGPAALNIDFADGPRSSDRFSLIGTTFRPLPPLSLSYHYGQLDNLYRQQVFNAAGWWPVDGRARALGVEARYLDTGSQGVTNIDNRAWAARFSYHFDHLKLSASYQDMSGSTGYPYINSSNAYLFNFVELNAFNHKDEQSWQLRFDYDFAGLPGLSFMTRYVSGDSIDVGTGIEGREWERDSDLQYVFKQGLLRNVSLRWRNATVRKNFGPDVDEHRVIINYTIDLL</sequence>
<dbReference type="InterPro" id="IPR005318">
    <property type="entry name" value="OM_porin_bac"/>
</dbReference>
<dbReference type="Proteomes" id="UP000052052">
    <property type="component" value="Unassembled WGS sequence"/>
</dbReference>
<name>A0A0R0CV54_9GAMM</name>
<dbReference type="AlphaFoldDB" id="A0A0R0CV54"/>
<dbReference type="Gene3D" id="2.40.160.10">
    <property type="entry name" value="Porin"/>
    <property type="match status" value="1"/>
</dbReference>
<evidence type="ECO:0000313" key="4">
    <source>
        <dbReference type="EMBL" id="KRG70386.1"/>
    </source>
</evidence>
<dbReference type="EMBL" id="LDJL01000006">
    <property type="protein sequence ID" value="KRG70386.1"/>
    <property type="molecule type" value="Genomic_DNA"/>
</dbReference>
<dbReference type="PANTHER" id="PTHR34596:SF2">
    <property type="entry name" value="CHITOPORIN"/>
    <property type="match status" value="1"/>
</dbReference>
<gene>
    <name evidence="4" type="ORF">ABB29_06400</name>
</gene>
<evidence type="ECO:0008006" key="6">
    <source>
        <dbReference type="Google" id="ProtNLM"/>
    </source>
</evidence>
<keyword evidence="5" id="KW-1185">Reference proteome</keyword>
<dbReference type="PANTHER" id="PTHR34596">
    <property type="entry name" value="CHITOPORIN"/>
    <property type="match status" value="1"/>
</dbReference>
<accession>A0A0R0CV54</accession>
<evidence type="ECO:0000256" key="3">
    <source>
        <dbReference type="ARBA" id="ARBA00022729"/>
    </source>
</evidence>
<keyword evidence="3" id="KW-0732">Signal</keyword>
<dbReference type="GO" id="GO:0015288">
    <property type="term" value="F:porin activity"/>
    <property type="evidence" value="ECO:0007669"/>
    <property type="project" value="TreeGrafter"/>
</dbReference>
<dbReference type="GO" id="GO:0016020">
    <property type="term" value="C:membrane"/>
    <property type="evidence" value="ECO:0007669"/>
    <property type="project" value="InterPro"/>
</dbReference>
<evidence type="ECO:0000313" key="5">
    <source>
        <dbReference type="Proteomes" id="UP000052052"/>
    </source>
</evidence>
<reference evidence="4 5" key="1">
    <citation type="submission" date="2015-05" db="EMBL/GenBank/DDBJ databases">
        <title>Genome sequencing and analysis of members of genus Stenotrophomonas.</title>
        <authorList>
            <person name="Patil P.P."/>
            <person name="Midha S."/>
            <person name="Patil P.B."/>
        </authorList>
    </citation>
    <scope>NUCLEOTIDE SEQUENCE [LARGE SCALE GENOMIC DNA]</scope>
    <source>
        <strain evidence="4 5">DSM 21858</strain>
    </source>
</reference>